<dbReference type="GO" id="GO:0009244">
    <property type="term" value="P:lipopolysaccharide core region biosynthetic process"/>
    <property type="evidence" value="ECO:0007669"/>
    <property type="project" value="TreeGrafter"/>
</dbReference>
<proteinExistence type="predicted"/>
<dbReference type="InterPro" id="IPR000917">
    <property type="entry name" value="Sulfatase_N"/>
</dbReference>
<dbReference type="InterPro" id="IPR017850">
    <property type="entry name" value="Alkaline_phosphatase_core_sf"/>
</dbReference>
<dbReference type="OrthoDB" id="9786870at2"/>
<accession>A0A370KGI3</accession>
<feature type="transmembrane region" description="Helical" evidence="8">
    <location>
        <begin position="99"/>
        <end position="121"/>
    </location>
</feature>
<dbReference type="InterPro" id="IPR012549">
    <property type="entry name" value="EptA-like_N"/>
</dbReference>
<dbReference type="Pfam" id="PF00884">
    <property type="entry name" value="Sulfatase"/>
    <property type="match status" value="1"/>
</dbReference>
<feature type="domain" description="Phosphoethanolamine transferase N-terminal" evidence="10">
    <location>
        <begin position="80"/>
        <end position="226"/>
    </location>
</feature>
<keyword evidence="7 8" id="KW-0472">Membrane</keyword>
<dbReference type="CDD" id="cd16017">
    <property type="entry name" value="LptA"/>
    <property type="match status" value="1"/>
</dbReference>
<dbReference type="InterPro" id="IPR058130">
    <property type="entry name" value="PEA_transf_C"/>
</dbReference>
<evidence type="ECO:0000256" key="8">
    <source>
        <dbReference type="SAM" id="Phobius"/>
    </source>
</evidence>
<dbReference type="PANTHER" id="PTHR30443:SF0">
    <property type="entry name" value="PHOSPHOETHANOLAMINE TRANSFERASE EPTA"/>
    <property type="match status" value="1"/>
</dbReference>
<gene>
    <name evidence="11" type="ORF">B5K06_28660</name>
</gene>
<feature type="domain" description="Sulfatase N-terminal" evidence="9">
    <location>
        <begin position="259"/>
        <end position="547"/>
    </location>
</feature>
<dbReference type="Proteomes" id="UP000254939">
    <property type="component" value="Unassembled WGS sequence"/>
</dbReference>
<evidence type="ECO:0000256" key="1">
    <source>
        <dbReference type="ARBA" id="ARBA00004429"/>
    </source>
</evidence>
<feature type="transmembrane region" description="Helical" evidence="8">
    <location>
        <begin position="31"/>
        <end position="52"/>
    </location>
</feature>
<comment type="caution">
    <text evidence="11">The sequence shown here is derived from an EMBL/GenBank/DDBJ whole genome shotgun (WGS) entry which is preliminary data.</text>
</comment>
<evidence type="ECO:0000313" key="11">
    <source>
        <dbReference type="EMBL" id="RDJ03886.1"/>
    </source>
</evidence>
<evidence type="ECO:0000313" key="12">
    <source>
        <dbReference type="Proteomes" id="UP000254939"/>
    </source>
</evidence>
<evidence type="ECO:0000256" key="5">
    <source>
        <dbReference type="ARBA" id="ARBA00022692"/>
    </source>
</evidence>
<feature type="transmembrane region" description="Helical" evidence="8">
    <location>
        <begin position="72"/>
        <end position="92"/>
    </location>
</feature>
<dbReference type="NCBIfam" id="NF028537">
    <property type="entry name" value="P_eth_NH2_trans"/>
    <property type="match status" value="1"/>
</dbReference>
<dbReference type="GO" id="GO:0005886">
    <property type="term" value="C:plasma membrane"/>
    <property type="evidence" value="ECO:0007669"/>
    <property type="project" value="UniProtKB-SubCell"/>
</dbReference>
<dbReference type="GO" id="GO:0016776">
    <property type="term" value="F:phosphotransferase activity, phosphate group as acceptor"/>
    <property type="evidence" value="ECO:0007669"/>
    <property type="project" value="TreeGrafter"/>
</dbReference>
<protein>
    <submittedName>
        <fullName evidence="11">Phosphoethanolamine transferase</fullName>
    </submittedName>
</protein>
<dbReference type="Gene3D" id="3.40.720.10">
    <property type="entry name" value="Alkaline Phosphatase, subunit A"/>
    <property type="match status" value="1"/>
</dbReference>
<dbReference type="InterPro" id="IPR040423">
    <property type="entry name" value="PEA_transferase"/>
</dbReference>
<name>A0A370KGI3_9HYPH</name>
<keyword evidence="3" id="KW-0997">Cell inner membrane</keyword>
<dbReference type="SUPFAM" id="SSF53649">
    <property type="entry name" value="Alkaline phosphatase-like"/>
    <property type="match status" value="1"/>
</dbReference>
<evidence type="ECO:0000256" key="7">
    <source>
        <dbReference type="ARBA" id="ARBA00023136"/>
    </source>
</evidence>
<keyword evidence="2" id="KW-1003">Cell membrane</keyword>
<keyword evidence="6 8" id="KW-1133">Transmembrane helix</keyword>
<dbReference type="Pfam" id="PF08019">
    <property type="entry name" value="EptA_B_N"/>
    <property type="match status" value="1"/>
</dbReference>
<evidence type="ECO:0000256" key="2">
    <source>
        <dbReference type="ARBA" id="ARBA00022475"/>
    </source>
</evidence>
<evidence type="ECO:0000259" key="9">
    <source>
        <dbReference type="Pfam" id="PF00884"/>
    </source>
</evidence>
<feature type="transmembrane region" description="Helical" evidence="8">
    <location>
        <begin position="174"/>
        <end position="195"/>
    </location>
</feature>
<reference evidence="11 12" key="1">
    <citation type="submission" date="2017-03" db="EMBL/GenBank/DDBJ databases">
        <title>Genome analysis of Rhizobial strains effectives or ineffectives for nitrogen fixation isolated from bean seeds.</title>
        <authorList>
            <person name="Peralta H."/>
            <person name="Aguilar-Vera A."/>
            <person name="Mora Y."/>
            <person name="Vargas-Lagunas C."/>
            <person name="Girard L."/>
            <person name="Mora J."/>
        </authorList>
    </citation>
    <scope>NUCLEOTIDE SEQUENCE [LARGE SCALE GENOMIC DNA]</scope>
    <source>
        <strain evidence="11 12">CCGM3</strain>
    </source>
</reference>
<evidence type="ECO:0000256" key="4">
    <source>
        <dbReference type="ARBA" id="ARBA00022679"/>
    </source>
</evidence>
<keyword evidence="4 11" id="KW-0808">Transferase</keyword>
<evidence type="ECO:0000256" key="6">
    <source>
        <dbReference type="ARBA" id="ARBA00022989"/>
    </source>
</evidence>
<feature type="transmembrane region" description="Helical" evidence="8">
    <location>
        <begin position="145"/>
        <end position="162"/>
    </location>
</feature>
<comment type="subcellular location">
    <subcellularLocation>
        <location evidence="1">Cell inner membrane</location>
        <topology evidence="1">Multi-pass membrane protein</topology>
    </subcellularLocation>
</comment>
<evidence type="ECO:0000259" key="10">
    <source>
        <dbReference type="Pfam" id="PF08019"/>
    </source>
</evidence>
<sequence length="567" mass="62373">MDFRPVSAITFKRRVCVGEMKLRKKPGNLSALRPAIGSIPLCILVSCYILAFCNDTFWHKAADYLGSGTGPLWTLVLAMVALYVAAATPFSTKYIIKPFLIFLVIVAAVASHFTDSFGVVIDSDMIRNAIETTPAEAQHLVTRDLAVHLAIFGILPSLLIAWTKVDHRPFVSKVVWNSATIVISLAIVAVCGITYSKEYTAAVRERRDITKSLNPITPVVSTARYFLSAGKEASIVVQPVGTDASVRASAGQMNKPRVTIIVAGETARAESFSLGGYRRETNPQLKARNVVYFTNTTSCGTATATSIPCMFSRFTREEFTHAKARANENLLDVLAHAGVDVAWFDNNTGSKGVADRILYVDLANSKDPRFCQQGECLDGMLLEKLDDWLDHVKGDSVLVLHQLGSHGPAYYLRYPEHMGKFFPDCRTSELGRCSAGEVTNAYDNSILYTDYFLSAVIDHLKARSSHMAAGLIYMSDHGESLGEKGLYLHGTPYLFAPSQQTHVPFLTWFDDDFTQSMNLDTACLRQSATGPTSHDNLFHSVLGMMNVRTSVYQPELDVFSKCRPGNS</sequence>
<keyword evidence="5 8" id="KW-0812">Transmembrane</keyword>
<dbReference type="EMBL" id="NAAC01000041">
    <property type="protein sequence ID" value="RDJ03886.1"/>
    <property type="molecule type" value="Genomic_DNA"/>
</dbReference>
<dbReference type="PANTHER" id="PTHR30443">
    <property type="entry name" value="INNER MEMBRANE PROTEIN"/>
    <property type="match status" value="1"/>
</dbReference>
<organism evidence="11 12">
    <name type="scientific">Rhizobium grahamii</name>
    <dbReference type="NCBI Taxonomy" id="1120045"/>
    <lineage>
        <taxon>Bacteria</taxon>
        <taxon>Pseudomonadati</taxon>
        <taxon>Pseudomonadota</taxon>
        <taxon>Alphaproteobacteria</taxon>
        <taxon>Hyphomicrobiales</taxon>
        <taxon>Rhizobiaceae</taxon>
        <taxon>Rhizobium/Agrobacterium group</taxon>
        <taxon>Rhizobium</taxon>
    </lineage>
</organism>
<evidence type="ECO:0000256" key="3">
    <source>
        <dbReference type="ARBA" id="ARBA00022519"/>
    </source>
</evidence>
<dbReference type="AlphaFoldDB" id="A0A370KGI3"/>